<dbReference type="PANTHER" id="PTHR24067">
    <property type="entry name" value="UBIQUITIN-CONJUGATING ENZYME E2"/>
    <property type="match status" value="1"/>
</dbReference>
<evidence type="ECO:0000256" key="2">
    <source>
        <dbReference type="SAM" id="Phobius"/>
    </source>
</evidence>
<dbReference type="SUPFAM" id="SSF54495">
    <property type="entry name" value="UBC-like"/>
    <property type="match status" value="1"/>
</dbReference>
<comment type="caution">
    <text evidence="4">The sequence shown here is derived from an EMBL/GenBank/DDBJ whole genome shotgun (WGS) entry which is preliminary data.</text>
</comment>
<dbReference type="Pfam" id="PF00179">
    <property type="entry name" value="UQ_con"/>
    <property type="match status" value="1"/>
</dbReference>
<evidence type="ECO:0000313" key="5">
    <source>
        <dbReference type="Proteomes" id="UP001485043"/>
    </source>
</evidence>
<dbReference type="Proteomes" id="UP001485043">
    <property type="component" value="Unassembled WGS sequence"/>
</dbReference>
<dbReference type="FunFam" id="3.10.110.10:FF:000056">
    <property type="entry name" value="ubiquitin-conjugating enzyme E2 32"/>
    <property type="match status" value="1"/>
</dbReference>
<dbReference type="EMBL" id="JALJOV010001167">
    <property type="protein sequence ID" value="KAK9852861.1"/>
    <property type="molecule type" value="Genomic_DNA"/>
</dbReference>
<evidence type="ECO:0000259" key="3">
    <source>
        <dbReference type="PROSITE" id="PS50127"/>
    </source>
</evidence>
<dbReference type="PROSITE" id="PS50127">
    <property type="entry name" value="UBC_2"/>
    <property type="match status" value="1"/>
</dbReference>
<dbReference type="AlphaFoldDB" id="A0AAW1SS00"/>
<sequence length="355" mass="37567">MTERYNTRNPAIKRILQEMKEMQRSTSGDFAAAALEDNLFEWNFAIRGAPGTEFEEGIYHGRIVLPAEYPFKPPSFTLLTPNGRFEKGTKICLSISSHHPEHWQPSWSIRTALTALIAFMPSPGHGAIGSLDYTPDERRDLAKKSQAAPPSFGSEQRHALMQDLHQRMLDALVQAKTESVTRGTESASAAAPASPSDQASGANAARKDASPSSAGGGGPELVAPQPARLGEHVTSGPAMDPIGLTQVGAIDGQGSLAGAQTPAAQASASTSSTSGSFGHAGPSELRHRSVQRQSSGAMGVMQEATSAGGWEDRGLLLLAIIFSILIVAILLKKVLVFTGWDGPHSNTLHLSDLSN</sequence>
<dbReference type="InterPro" id="IPR016135">
    <property type="entry name" value="UBQ-conjugating_enzyme/RWD"/>
</dbReference>
<feature type="region of interest" description="Disordered" evidence="1">
    <location>
        <begin position="177"/>
        <end position="224"/>
    </location>
</feature>
<protein>
    <recommendedName>
        <fullName evidence="3">UBC core domain-containing protein</fullName>
    </recommendedName>
</protein>
<feature type="compositionally biased region" description="Low complexity" evidence="1">
    <location>
        <begin position="186"/>
        <end position="202"/>
    </location>
</feature>
<keyword evidence="2" id="KW-0472">Membrane</keyword>
<feature type="compositionally biased region" description="Low complexity" evidence="1">
    <location>
        <begin position="257"/>
        <end position="276"/>
    </location>
</feature>
<dbReference type="CDD" id="cd23799">
    <property type="entry name" value="UBCc_UBE2J"/>
    <property type="match status" value="1"/>
</dbReference>
<accession>A0AAW1SS00</accession>
<reference evidence="4 5" key="1">
    <citation type="journal article" date="2024" name="Nat. Commun.">
        <title>Phylogenomics reveals the evolutionary origins of lichenization in chlorophyte algae.</title>
        <authorList>
            <person name="Puginier C."/>
            <person name="Libourel C."/>
            <person name="Otte J."/>
            <person name="Skaloud P."/>
            <person name="Haon M."/>
            <person name="Grisel S."/>
            <person name="Petersen M."/>
            <person name="Berrin J.G."/>
            <person name="Delaux P.M."/>
            <person name="Dal Grande F."/>
            <person name="Keller J."/>
        </authorList>
    </citation>
    <scope>NUCLEOTIDE SEQUENCE [LARGE SCALE GENOMIC DNA]</scope>
    <source>
        <strain evidence="4 5">SAG 2523</strain>
    </source>
</reference>
<dbReference type="SMART" id="SM00212">
    <property type="entry name" value="UBCc"/>
    <property type="match status" value="1"/>
</dbReference>
<dbReference type="Gene3D" id="3.10.110.10">
    <property type="entry name" value="Ubiquitin Conjugating Enzyme"/>
    <property type="match status" value="1"/>
</dbReference>
<proteinExistence type="predicted"/>
<feature type="region of interest" description="Disordered" evidence="1">
    <location>
        <begin position="253"/>
        <end position="300"/>
    </location>
</feature>
<keyword evidence="2" id="KW-0812">Transmembrane</keyword>
<organism evidence="4 5">
    <name type="scientific">Apatococcus fuscideae</name>
    <dbReference type="NCBI Taxonomy" id="2026836"/>
    <lineage>
        <taxon>Eukaryota</taxon>
        <taxon>Viridiplantae</taxon>
        <taxon>Chlorophyta</taxon>
        <taxon>core chlorophytes</taxon>
        <taxon>Trebouxiophyceae</taxon>
        <taxon>Chlorellales</taxon>
        <taxon>Chlorellaceae</taxon>
        <taxon>Apatococcus</taxon>
    </lineage>
</organism>
<name>A0AAW1SS00_9CHLO</name>
<feature type="domain" description="UBC core" evidence="3">
    <location>
        <begin position="10"/>
        <end position="165"/>
    </location>
</feature>
<dbReference type="InterPro" id="IPR000608">
    <property type="entry name" value="UBC"/>
</dbReference>
<evidence type="ECO:0000313" key="4">
    <source>
        <dbReference type="EMBL" id="KAK9852861.1"/>
    </source>
</evidence>
<dbReference type="InterPro" id="IPR050113">
    <property type="entry name" value="Ub_conjugating_enzyme"/>
</dbReference>
<keyword evidence="2" id="KW-1133">Transmembrane helix</keyword>
<feature type="transmembrane region" description="Helical" evidence="2">
    <location>
        <begin position="314"/>
        <end position="331"/>
    </location>
</feature>
<evidence type="ECO:0000256" key="1">
    <source>
        <dbReference type="SAM" id="MobiDB-lite"/>
    </source>
</evidence>
<gene>
    <name evidence="4" type="ORF">WJX84_005928</name>
</gene>
<keyword evidence="5" id="KW-1185">Reference proteome</keyword>